<comment type="caution">
    <text evidence="1">The sequence shown here is derived from an EMBL/GenBank/DDBJ whole genome shotgun (WGS) entry which is preliminary data.</text>
</comment>
<protein>
    <submittedName>
        <fullName evidence="1">DUF1203 domain-containing protein</fullName>
    </submittedName>
</protein>
<dbReference type="InterPro" id="IPR009593">
    <property type="entry name" value="DUF1203"/>
</dbReference>
<dbReference type="Proteomes" id="UP001501310">
    <property type="component" value="Unassembled WGS sequence"/>
</dbReference>
<proteinExistence type="predicted"/>
<evidence type="ECO:0000313" key="1">
    <source>
        <dbReference type="EMBL" id="GAA4010493.1"/>
    </source>
</evidence>
<sequence>MTYRTTGLDPSRFAPLFQLPDDELALRSIMRIEVTEWPGFPCRISLDDAEPGETVLLLNHASVEQGPYAATHAIFVSEAARQGRYEDEVPPALDRRLLSLRAFDAADMMLDALVAGPGEADEAIRRLFDKPAVHYIHAHNATRGCFAAAVERT</sequence>
<gene>
    <name evidence="1" type="ORF">GCM10022211_26190</name>
</gene>
<reference evidence="2" key="1">
    <citation type="journal article" date="2019" name="Int. J. Syst. Evol. Microbiol.">
        <title>The Global Catalogue of Microorganisms (GCM) 10K type strain sequencing project: providing services to taxonomists for standard genome sequencing and annotation.</title>
        <authorList>
            <consortium name="The Broad Institute Genomics Platform"/>
            <consortium name="The Broad Institute Genome Sequencing Center for Infectious Disease"/>
            <person name="Wu L."/>
            <person name="Ma J."/>
        </authorList>
    </citation>
    <scope>NUCLEOTIDE SEQUENCE [LARGE SCALE GENOMIC DNA]</scope>
    <source>
        <strain evidence="2">JCM 16603</strain>
    </source>
</reference>
<evidence type="ECO:0000313" key="2">
    <source>
        <dbReference type="Proteomes" id="UP001501310"/>
    </source>
</evidence>
<organism evidence="1 2">
    <name type="scientific">Sphingomonas humi</name>
    <dbReference type="NCBI Taxonomy" id="335630"/>
    <lineage>
        <taxon>Bacteria</taxon>
        <taxon>Pseudomonadati</taxon>
        <taxon>Pseudomonadota</taxon>
        <taxon>Alphaproteobacteria</taxon>
        <taxon>Sphingomonadales</taxon>
        <taxon>Sphingomonadaceae</taxon>
        <taxon>Sphingomonas</taxon>
    </lineage>
</organism>
<dbReference type="RefSeq" id="WP_344711059.1">
    <property type="nucleotide sequence ID" value="NZ_BAAAZD010000002.1"/>
</dbReference>
<keyword evidence="2" id="KW-1185">Reference proteome</keyword>
<name>A0ABP7SEH8_9SPHN</name>
<accession>A0ABP7SEH8</accession>
<dbReference type="EMBL" id="BAAAZD010000002">
    <property type="protein sequence ID" value="GAA4010493.1"/>
    <property type="molecule type" value="Genomic_DNA"/>
</dbReference>
<dbReference type="Pfam" id="PF06718">
    <property type="entry name" value="DUF1203"/>
    <property type="match status" value="1"/>
</dbReference>